<sequence>MSKTREKRTADAIAWRKTVGKTLKHLTANQHPGVSQPHYPFTAHPPSQPIRENLPAES</sequence>
<dbReference type="Proteomes" id="UP000003875">
    <property type="component" value="Unassembled WGS sequence"/>
</dbReference>
<gene>
    <name evidence="2" type="ORF">BIFPSEUDO_04266</name>
</gene>
<evidence type="ECO:0000256" key="1">
    <source>
        <dbReference type="SAM" id="MobiDB-lite"/>
    </source>
</evidence>
<comment type="caution">
    <text evidence="2">The sequence shown here is derived from an EMBL/GenBank/DDBJ whole genome shotgun (WGS) entry which is preliminary data.</text>
</comment>
<dbReference type="EMBL" id="ABXX02000006">
    <property type="protein sequence ID" value="EEG69997.1"/>
    <property type="molecule type" value="Genomic_DNA"/>
</dbReference>
<feature type="region of interest" description="Disordered" evidence="1">
    <location>
        <begin position="31"/>
        <end position="58"/>
    </location>
</feature>
<reference evidence="2 3" key="2">
    <citation type="submission" date="2009-02" db="EMBL/GenBank/DDBJ databases">
        <authorList>
            <person name="Fulton L."/>
            <person name="Clifton S."/>
            <person name="Fulton B."/>
            <person name="Xu J."/>
            <person name="Minx P."/>
            <person name="Pepin K.H."/>
            <person name="Johnson M."/>
            <person name="Bhonagiri V."/>
            <person name="Nash W.E."/>
            <person name="Mardis E.R."/>
            <person name="Wilson R.K."/>
        </authorList>
    </citation>
    <scope>NUCLEOTIDE SEQUENCE [LARGE SCALE GENOMIC DNA]</scope>
    <source>
        <strain evidence="2 3">DSM 20438</strain>
    </source>
</reference>
<evidence type="ECO:0000313" key="2">
    <source>
        <dbReference type="EMBL" id="EEG69997.1"/>
    </source>
</evidence>
<name>C0BV23_BIFPS</name>
<evidence type="ECO:0000313" key="3">
    <source>
        <dbReference type="Proteomes" id="UP000003875"/>
    </source>
</evidence>
<organism evidence="2 3">
    <name type="scientific">Bifidobacterium pseudocatenulatum DSM 20438 = JCM 1200 = LMG 10505</name>
    <dbReference type="NCBI Taxonomy" id="547043"/>
    <lineage>
        <taxon>Bacteria</taxon>
        <taxon>Bacillati</taxon>
        <taxon>Actinomycetota</taxon>
        <taxon>Actinomycetes</taxon>
        <taxon>Bifidobacteriales</taxon>
        <taxon>Bifidobacteriaceae</taxon>
        <taxon>Bifidobacterium</taxon>
    </lineage>
</organism>
<protein>
    <submittedName>
        <fullName evidence="2">Uncharacterized protein</fullName>
    </submittedName>
</protein>
<dbReference type="AlphaFoldDB" id="C0BV23"/>
<accession>C0BV23</accession>
<proteinExistence type="predicted"/>
<reference evidence="2 3" key="1">
    <citation type="submission" date="2009-02" db="EMBL/GenBank/DDBJ databases">
        <title>Draft genome sequence of Bifidobacterium pseudocatenulatum (DSM 20438).</title>
        <authorList>
            <person name="Sudarsanam P."/>
            <person name="Ley R."/>
            <person name="Guruge J."/>
            <person name="Turnbaugh P.J."/>
            <person name="Mahowald M."/>
            <person name="Liep D."/>
            <person name="Gordon J."/>
        </authorList>
    </citation>
    <scope>NUCLEOTIDE SEQUENCE [LARGE SCALE GENOMIC DNA]</scope>
    <source>
        <strain evidence="2 3">DSM 20438</strain>
    </source>
</reference>